<keyword evidence="3" id="KW-1185">Reference proteome</keyword>
<accession>A0ABD5PVJ6</accession>
<feature type="transmembrane region" description="Helical" evidence="1">
    <location>
        <begin position="420"/>
        <end position="440"/>
    </location>
</feature>
<name>A0ABD5PVJ6_9EURY</name>
<keyword evidence="1" id="KW-0472">Membrane</keyword>
<evidence type="ECO:0000313" key="3">
    <source>
        <dbReference type="Proteomes" id="UP001595898"/>
    </source>
</evidence>
<reference evidence="2 3" key="1">
    <citation type="journal article" date="2019" name="Int. J. Syst. Evol. Microbiol.">
        <title>The Global Catalogue of Microorganisms (GCM) 10K type strain sequencing project: providing services to taxonomists for standard genome sequencing and annotation.</title>
        <authorList>
            <consortium name="The Broad Institute Genomics Platform"/>
            <consortium name="The Broad Institute Genome Sequencing Center for Infectious Disease"/>
            <person name="Wu L."/>
            <person name="Ma J."/>
        </authorList>
    </citation>
    <scope>NUCLEOTIDE SEQUENCE [LARGE SCALE GENOMIC DNA]</scope>
    <source>
        <strain evidence="2 3">WLHS5</strain>
    </source>
</reference>
<feature type="transmembrane region" description="Helical" evidence="1">
    <location>
        <begin position="341"/>
        <end position="364"/>
    </location>
</feature>
<feature type="transmembrane region" description="Helical" evidence="1">
    <location>
        <begin position="376"/>
        <end position="400"/>
    </location>
</feature>
<feature type="transmembrane region" description="Helical" evidence="1">
    <location>
        <begin position="299"/>
        <end position="321"/>
    </location>
</feature>
<evidence type="ECO:0008006" key="4">
    <source>
        <dbReference type="Google" id="ProtNLM"/>
    </source>
</evidence>
<feature type="transmembrane region" description="Helical" evidence="1">
    <location>
        <begin position="80"/>
        <end position="101"/>
    </location>
</feature>
<evidence type="ECO:0000256" key="1">
    <source>
        <dbReference type="SAM" id="Phobius"/>
    </source>
</evidence>
<feature type="transmembrane region" description="Helical" evidence="1">
    <location>
        <begin position="195"/>
        <end position="216"/>
    </location>
</feature>
<sequence length="485" mass="50855">MYETLWSEPGAYSYGTRLSTASDREVLETVRGMAGVVFLITTYFVTFKMISNGEHLERESEAILSAATPRTLAVSDMLTLTAYSIRLLGAPVLIGAVSFGLGSGSVFPMIAVIAASSILVLTVVALVYPSILAARLLTDTVLQTRRKRSFVTVPLVLLMFVMFLEFRQSISLLSTMPIGWYADIALLAHLDEASITNALLALFSGPVAAGLSLLVVGRIGNRLWLTDRVQRSDPTLSNRRRFRGARGLERIISCPVFAAVLMNWMRISRQPRVFLYGGLVVVLTGGAGITAVREFPASAPLIVAIYGAVAVGVGATLNPLGNEGPALTAALTTRRGGEILLTGYALSAAIPGGLLVGIATLGTAVTVGTSLLTQSLLTVLGGVLGFLSPFISIGIGTALPKFSGTDPTDSAAVEIPRLEAVLVFLFSLVVIGVPAAFGLYDAGTRGELSFALLAGPIATVLLGSAIGWASFRYGVAAIGDLEITS</sequence>
<dbReference type="Proteomes" id="UP001595898">
    <property type="component" value="Unassembled WGS sequence"/>
</dbReference>
<feature type="transmembrane region" description="Helical" evidence="1">
    <location>
        <begin position="452"/>
        <end position="471"/>
    </location>
</feature>
<feature type="transmembrane region" description="Helical" evidence="1">
    <location>
        <begin position="107"/>
        <end position="128"/>
    </location>
</feature>
<comment type="caution">
    <text evidence="2">The sequence shown here is derived from an EMBL/GenBank/DDBJ whole genome shotgun (WGS) entry which is preliminary data.</text>
</comment>
<evidence type="ECO:0000313" key="2">
    <source>
        <dbReference type="EMBL" id="MFC4544004.1"/>
    </source>
</evidence>
<keyword evidence="1" id="KW-1133">Transmembrane helix</keyword>
<dbReference type="RefSeq" id="WP_250141973.1">
    <property type="nucleotide sequence ID" value="NZ_JALIQP010000005.1"/>
</dbReference>
<organism evidence="2 3">
    <name type="scientific">Halosolutus amylolyticus</name>
    <dbReference type="NCBI Taxonomy" id="2932267"/>
    <lineage>
        <taxon>Archaea</taxon>
        <taxon>Methanobacteriati</taxon>
        <taxon>Methanobacteriota</taxon>
        <taxon>Stenosarchaea group</taxon>
        <taxon>Halobacteria</taxon>
        <taxon>Halobacteriales</taxon>
        <taxon>Natrialbaceae</taxon>
        <taxon>Halosolutus</taxon>
    </lineage>
</organism>
<dbReference type="EMBL" id="JBHSFA010000009">
    <property type="protein sequence ID" value="MFC4544004.1"/>
    <property type="molecule type" value="Genomic_DNA"/>
</dbReference>
<keyword evidence="1" id="KW-0812">Transmembrane</keyword>
<feature type="transmembrane region" description="Helical" evidence="1">
    <location>
        <begin position="32"/>
        <end position="50"/>
    </location>
</feature>
<dbReference type="AlphaFoldDB" id="A0ABD5PVJ6"/>
<protein>
    <recommendedName>
        <fullName evidence="4">ABC-2 type transport system permease protein</fullName>
    </recommendedName>
</protein>
<feature type="transmembrane region" description="Helical" evidence="1">
    <location>
        <begin position="273"/>
        <end position="292"/>
    </location>
</feature>
<gene>
    <name evidence="2" type="ORF">ACFO5R_18915</name>
</gene>
<feature type="transmembrane region" description="Helical" evidence="1">
    <location>
        <begin position="149"/>
        <end position="166"/>
    </location>
</feature>
<proteinExistence type="predicted"/>